<accession>A0AAV6UU59</accession>
<evidence type="ECO:0000256" key="1">
    <source>
        <dbReference type="SAM" id="Coils"/>
    </source>
</evidence>
<feature type="transmembrane region" description="Helical" evidence="3">
    <location>
        <begin position="229"/>
        <end position="253"/>
    </location>
</feature>
<feature type="transmembrane region" description="Helical" evidence="3">
    <location>
        <begin position="168"/>
        <end position="186"/>
    </location>
</feature>
<keyword evidence="1" id="KW-0175">Coiled coil</keyword>
<dbReference type="EMBL" id="JAFNEN010000257">
    <property type="protein sequence ID" value="KAG8187866.1"/>
    <property type="molecule type" value="Genomic_DNA"/>
</dbReference>
<feature type="coiled-coil region" evidence="1">
    <location>
        <begin position="25"/>
        <end position="62"/>
    </location>
</feature>
<sequence>MDTENCKKKHAVIRSLTTKLITKIENNLNSENATSEENIENLEQLKQKAEELKQLDNTIEISVQSEDIENEVTQSQEYQEKILICKNKIERFMKKTEHSNEPKPNYAMMSHQQRTPYESPGHLKLPLLQIPKFNVNVNHCDRGFITRITLNLVPQCHSKLRNMVNTKICMLLTATALVAFAGLSLGDPEPLPYRLRRQAVTDTPTVDMTTPGTDSVTVSRDEATLLTVISLYLGSILASIPFLQPIIIIFRFANSWMS</sequence>
<evidence type="ECO:0000313" key="4">
    <source>
        <dbReference type="EMBL" id="KAG8187866.1"/>
    </source>
</evidence>
<evidence type="ECO:0000256" key="3">
    <source>
        <dbReference type="SAM" id="Phobius"/>
    </source>
</evidence>
<keyword evidence="3" id="KW-0472">Membrane</keyword>
<reference evidence="4 5" key="1">
    <citation type="journal article" date="2022" name="Nat. Ecol. Evol.">
        <title>A masculinizing supergene underlies an exaggerated male reproductive morph in a spider.</title>
        <authorList>
            <person name="Hendrickx F."/>
            <person name="De Corte Z."/>
            <person name="Sonet G."/>
            <person name="Van Belleghem S.M."/>
            <person name="Kostlbacher S."/>
            <person name="Vangestel C."/>
        </authorList>
    </citation>
    <scope>NUCLEOTIDE SEQUENCE [LARGE SCALE GENOMIC DNA]</scope>
    <source>
        <strain evidence="4">W744_W776</strain>
    </source>
</reference>
<evidence type="ECO:0000256" key="2">
    <source>
        <dbReference type="SAM" id="MobiDB-lite"/>
    </source>
</evidence>
<dbReference type="Proteomes" id="UP000827092">
    <property type="component" value="Unassembled WGS sequence"/>
</dbReference>
<feature type="region of interest" description="Disordered" evidence="2">
    <location>
        <begin position="97"/>
        <end position="120"/>
    </location>
</feature>
<gene>
    <name evidence="4" type="ORF">JTE90_002412</name>
</gene>
<dbReference type="AlphaFoldDB" id="A0AAV6UU59"/>
<evidence type="ECO:0000313" key="5">
    <source>
        <dbReference type="Proteomes" id="UP000827092"/>
    </source>
</evidence>
<keyword evidence="3" id="KW-0812">Transmembrane</keyword>
<comment type="caution">
    <text evidence="4">The sequence shown here is derived from an EMBL/GenBank/DDBJ whole genome shotgun (WGS) entry which is preliminary data.</text>
</comment>
<protein>
    <submittedName>
        <fullName evidence="4">Uncharacterized protein</fullName>
    </submittedName>
</protein>
<name>A0AAV6UU59_9ARAC</name>
<proteinExistence type="predicted"/>
<keyword evidence="5" id="KW-1185">Reference proteome</keyword>
<organism evidence="4 5">
    <name type="scientific">Oedothorax gibbosus</name>
    <dbReference type="NCBI Taxonomy" id="931172"/>
    <lineage>
        <taxon>Eukaryota</taxon>
        <taxon>Metazoa</taxon>
        <taxon>Ecdysozoa</taxon>
        <taxon>Arthropoda</taxon>
        <taxon>Chelicerata</taxon>
        <taxon>Arachnida</taxon>
        <taxon>Araneae</taxon>
        <taxon>Araneomorphae</taxon>
        <taxon>Entelegynae</taxon>
        <taxon>Araneoidea</taxon>
        <taxon>Linyphiidae</taxon>
        <taxon>Erigoninae</taxon>
        <taxon>Oedothorax</taxon>
    </lineage>
</organism>
<keyword evidence="3" id="KW-1133">Transmembrane helix</keyword>